<evidence type="ECO:0000313" key="1">
    <source>
        <dbReference type="Proteomes" id="UP000887577"/>
    </source>
</evidence>
<proteinExistence type="predicted"/>
<protein>
    <submittedName>
        <fullName evidence="2">Uncharacterized protein</fullName>
    </submittedName>
</protein>
<accession>A0A914ZBI2</accession>
<name>A0A914ZBI2_9BILA</name>
<organism evidence="1 2">
    <name type="scientific">Panagrolaimus superbus</name>
    <dbReference type="NCBI Taxonomy" id="310955"/>
    <lineage>
        <taxon>Eukaryota</taxon>
        <taxon>Metazoa</taxon>
        <taxon>Ecdysozoa</taxon>
        <taxon>Nematoda</taxon>
        <taxon>Chromadorea</taxon>
        <taxon>Rhabditida</taxon>
        <taxon>Tylenchina</taxon>
        <taxon>Panagrolaimomorpha</taxon>
        <taxon>Panagrolaimoidea</taxon>
        <taxon>Panagrolaimidae</taxon>
        <taxon>Panagrolaimus</taxon>
    </lineage>
</organism>
<reference evidence="2" key="1">
    <citation type="submission" date="2022-11" db="UniProtKB">
        <authorList>
            <consortium name="WormBaseParasite"/>
        </authorList>
    </citation>
    <scope>IDENTIFICATION</scope>
</reference>
<dbReference type="WBParaSite" id="PSU_v2.g7611.t1">
    <property type="protein sequence ID" value="PSU_v2.g7611.t1"/>
    <property type="gene ID" value="PSU_v2.g7611"/>
</dbReference>
<dbReference type="AlphaFoldDB" id="A0A914ZBI2"/>
<dbReference type="Proteomes" id="UP000887577">
    <property type="component" value="Unplaced"/>
</dbReference>
<sequence length="75" mass="7918">MPQQLNVVVVAAADFAVAADFVAVAVDFVAVDSVVVDSVVVADFVDVVVVDEEVQLELVGPQHIVVGFHVPYVLK</sequence>
<evidence type="ECO:0000313" key="2">
    <source>
        <dbReference type="WBParaSite" id="PSU_v2.g7611.t1"/>
    </source>
</evidence>
<keyword evidence="1" id="KW-1185">Reference proteome</keyword>